<proteinExistence type="predicted"/>
<dbReference type="EMBL" id="WAEL01000001">
    <property type="protein sequence ID" value="NID09182.1"/>
    <property type="molecule type" value="Genomic_DNA"/>
</dbReference>
<gene>
    <name evidence="1" type="ORF">F7231_03275</name>
</gene>
<sequence>MEFTHKYTGRADGNSLRSTIKRYFQQFVNQNAAGFEAYSRTGAPFGGNALIAAQPSNGSQPSISPQDELMVIQQQLYALTNQVVQLTEKIDQAQATLAHQPAKPHREPTPARQIGIYRFWALQKQQATA</sequence>
<keyword evidence="2" id="KW-1185">Reference proteome</keyword>
<evidence type="ECO:0000313" key="1">
    <source>
        <dbReference type="EMBL" id="NID09182.1"/>
    </source>
</evidence>
<dbReference type="RefSeq" id="WP_166690875.1">
    <property type="nucleotide sequence ID" value="NZ_WAEL01000001.1"/>
</dbReference>
<accession>A0ABX0QDY2</accession>
<comment type="caution">
    <text evidence="1">The sequence shown here is derived from an EMBL/GenBank/DDBJ whole genome shotgun (WGS) entry which is preliminary data.</text>
</comment>
<dbReference type="Proteomes" id="UP000606008">
    <property type="component" value="Unassembled WGS sequence"/>
</dbReference>
<evidence type="ECO:0000313" key="2">
    <source>
        <dbReference type="Proteomes" id="UP000606008"/>
    </source>
</evidence>
<organism evidence="1 2">
    <name type="scientific">Fibrivirga algicola</name>
    <dbReference type="NCBI Taxonomy" id="2950420"/>
    <lineage>
        <taxon>Bacteria</taxon>
        <taxon>Pseudomonadati</taxon>
        <taxon>Bacteroidota</taxon>
        <taxon>Cytophagia</taxon>
        <taxon>Cytophagales</taxon>
        <taxon>Spirosomataceae</taxon>
        <taxon>Fibrivirga</taxon>
    </lineage>
</organism>
<name>A0ABX0QDY2_9BACT</name>
<protein>
    <submittedName>
        <fullName evidence="1">Uncharacterized protein</fullName>
    </submittedName>
</protein>
<reference evidence="1" key="1">
    <citation type="submission" date="2024-05" db="EMBL/GenBank/DDBJ databases">
        <authorList>
            <person name="Jung D.-H."/>
        </authorList>
    </citation>
    <scope>NUCLEOTIDE SEQUENCE</scope>
    <source>
        <strain evidence="1">JA-25</strain>
    </source>
</reference>